<dbReference type="SMART" id="SM00062">
    <property type="entry name" value="PBPb"/>
    <property type="match status" value="1"/>
</dbReference>
<evidence type="ECO:0000256" key="1">
    <source>
        <dbReference type="ARBA" id="ARBA00022729"/>
    </source>
</evidence>
<sequence length="207" mass="22048">MKGVGFDLGKELARRMGVPFEPVLYPGSIGALLDGGKAGKWDVAFIGFTPERAEEFDFAPVHLEVEFGYLVPGGSSISTISGVDRPGVRVALQEKSGPEFFFTRTLKNAVFVRAPSNPGALEALKSGKADVWGSIKPILFELSNQLPGSRVLDGRPGVDPHAMAMPKGRDLGLAYARQFIEDAKSEGLVKAAIERAGVRGVVVAPLK</sequence>
<proteinExistence type="predicted"/>
<dbReference type="InterPro" id="IPR001638">
    <property type="entry name" value="Solute-binding_3/MltF_N"/>
</dbReference>
<dbReference type="RefSeq" id="WP_340519848.1">
    <property type="nucleotide sequence ID" value="NZ_FMSH01000019.1"/>
</dbReference>
<evidence type="ECO:0000259" key="2">
    <source>
        <dbReference type="SMART" id="SM00062"/>
    </source>
</evidence>
<dbReference type="Gene3D" id="3.40.190.10">
    <property type="entry name" value="Periplasmic binding protein-like II"/>
    <property type="match status" value="2"/>
</dbReference>
<evidence type="ECO:0000313" key="3">
    <source>
        <dbReference type="EMBL" id="SCU73481.1"/>
    </source>
</evidence>
<protein>
    <submittedName>
        <fullName evidence="3">Amino acid ABC transporter substrate-binding protein, PAAT family</fullName>
    </submittedName>
</protein>
<feature type="domain" description="Solute-binding protein family 3/N-terminal" evidence="2">
    <location>
        <begin position="1"/>
        <end position="200"/>
    </location>
</feature>
<accession>A0A1K0I8B7</accession>
<dbReference type="AlphaFoldDB" id="A0A1K0I8B7"/>
<dbReference type="Pfam" id="PF00497">
    <property type="entry name" value="SBP_bac_3"/>
    <property type="match status" value="1"/>
</dbReference>
<dbReference type="PANTHER" id="PTHR35936:SF17">
    <property type="entry name" value="ARGININE-BINDING EXTRACELLULAR PROTEIN ARTP"/>
    <property type="match status" value="1"/>
</dbReference>
<gene>
    <name evidence="3" type="ORF">CNECB9_1150025</name>
</gene>
<dbReference type="EMBL" id="FMSH01000019">
    <property type="protein sequence ID" value="SCU73481.1"/>
    <property type="molecule type" value="Genomic_DNA"/>
</dbReference>
<reference evidence="3" key="1">
    <citation type="submission" date="2016-09" db="EMBL/GenBank/DDBJ databases">
        <authorList>
            <person name="Capua I."/>
            <person name="De Benedictis P."/>
            <person name="Joannis T."/>
            <person name="Lombin L.H."/>
            <person name="Cattoli G."/>
        </authorList>
    </citation>
    <scope>NUCLEOTIDE SEQUENCE</scope>
    <source>
        <strain evidence="3">B9</strain>
    </source>
</reference>
<name>A0A1K0I8B7_CUPNE</name>
<organism evidence="3">
    <name type="scientific">Cupriavidus necator</name>
    <name type="common">Alcaligenes eutrophus</name>
    <name type="synonym">Ralstonia eutropha</name>
    <dbReference type="NCBI Taxonomy" id="106590"/>
    <lineage>
        <taxon>Bacteria</taxon>
        <taxon>Pseudomonadati</taxon>
        <taxon>Pseudomonadota</taxon>
        <taxon>Betaproteobacteria</taxon>
        <taxon>Burkholderiales</taxon>
        <taxon>Burkholderiaceae</taxon>
        <taxon>Cupriavidus</taxon>
    </lineage>
</organism>
<dbReference type="PANTHER" id="PTHR35936">
    <property type="entry name" value="MEMBRANE-BOUND LYTIC MUREIN TRANSGLYCOSYLASE F"/>
    <property type="match status" value="1"/>
</dbReference>
<keyword evidence="1" id="KW-0732">Signal</keyword>
<dbReference type="SUPFAM" id="SSF53850">
    <property type="entry name" value="Periplasmic binding protein-like II"/>
    <property type="match status" value="1"/>
</dbReference>